<dbReference type="InterPro" id="IPR036259">
    <property type="entry name" value="MFS_trans_sf"/>
</dbReference>
<evidence type="ECO:0000313" key="3">
    <source>
        <dbReference type="Proteomes" id="UP001500984"/>
    </source>
</evidence>
<protein>
    <submittedName>
        <fullName evidence="2">Uncharacterized protein</fullName>
    </submittedName>
</protein>
<feature type="transmembrane region" description="Helical" evidence="1">
    <location>
        <begin position="83"/>
        <end position="102"/>
    </location>
</feature>
<dbReference type="Proteomes" id="UP001500984">
    <property type="component" value="Unassembled WGS sequence"/>
</dbReference>
<dbReference type="EMBL" id="BAAAPZ010000002">
    <property type="protein sequence ID" value="GAA2089528.1"/>
    <property type="molecule type" value="Genomic_DNA"/>
</dbReference>
<keyword evidence="1" id="KW-0472">Membrane</keyword>
<sequence>MAVTGAIGAKLVGRVAPATLTWVGLFMNLGAIVALVVVAVTGAPAFWLTVPLLFAVASLGLIVGNTTALALEAVPGRGGSASAWLGCLQFVLAGVVSALVGLGGEHTAIPLAVTMLGASIVALLAFTVARRAREASLAPSP</sequence>
<keyword evidence="1" id="KW-1133">Transmembrane helix</keyword>
<dbReference type="Gene3D" id="1.20.1720.10">
    <property type="entry name" value="Multidrug resistance protein D"/>
    <property type="match status" value="1"/>
</dbReference>
<feature type="transmembrane region" description="Helical" evidence="1">
    <location>
        <begin position="46"/>
        <end position="71"/>
    </location>
</feature>
<accession>A0ABN2WCZ0</accession>
<feature type="transmembrane region" description="Helical" evidence="1">
    <location>
        <begin position="108"/>
        <end position="129"/>
    </location>
</feature>
<dbReference type="RefSeq" id="WP_344334888.1">
    <property type="nucleotide sequence ID" value="NZ_BAAAPZ010000002.1"/>
</dbReference>
<feature type="transmembrane region" description="Helical" evidence="1">
    <location>
        <begin position="20"/>
        <end position="40"/>
    </location>
</feature>
<reference evidence="2 3" key="1">
    <citation type="journal article" date="2019" name="Int. J. Syst. Evol. Microbiol.">
        <title>The Global Catalogue of Microorganisms (GCM) 10K type strain sequencing project: providing services to taxonomists for standard genome sequencing and annotation.</title>
        <authorList>
            <consortium name="The Broad Institute Genomics Platform"/>
            <consortium name="The Broad Institute Genome Sequencing Center for Infectious Disease"/>
            <person name="Wu L."/>
            <person name="Ma J."/>
        </authorList>
    </citation>
    <scope>NUCLEOTIDE SEQUENCE [LARGE SCALE GENOMIC DNA]</scope>
    <source>
        <strain evidence="2 3">JCM 15900</strain>
    </source>
</reference>
<proteinExistence type="predicted"/>
<dbReference type="SUPFAM" id="SSF103473">
    <property type="entry name" value="MFS general substrate transporter"/>
    <property type="match status" value="1"/>
</dbReference>
<evidence type="ECO:0000256" key="1">
    <source>
        <dbReference type="SAM" id="Phobius"/>
    </source>
</evidence>
<organism evidence="2 3">
    <name type="scientific">Brevibacterium salitolerans</name>
    <dbReference type="NCBI Taxonomy" id="1403566"/>
    <lineage>
        <taxon>Bacteria</taxon>
        <taxon>Bacillati</taxon>
        <taxon>Actinomycetota</taxon>
        <taxon>Actinomycetes</taxon>
        <taxon>Micrococcales</taxon>
        <taxon>Brevibacteriaceae</taxon>
        <taxon>Brevibacterium</taxon>
    </lineage>
</organism>
<evidence type="ECO:0000313" key="2">
    <source>
        <dbReference type="EMBL" id="GAA2089528.1"/>
    </source>
</evidence>
<gene>
    <name evidence="2" type="ORF">GCM10009823_05390</name>
</gene>
<keyword evidence="1" id="KW-0812">Transmembrane</keyword>
<comment type="caution">
    <text evidence="2">The sequence shown here is derived from an EMBL/GenBank/DDBJ whole genome shotgun (WGS) entry which is preliminary data.</text>
</comment>
<name>A0ABN2WCZ0_9MICO</name>
<keyword evidence="3" id="KW-1185">Reference proteome</keyword>